<dbReference type="Gene3D" id="3.40.50.1820">
    <property type="entry name" value="alpha/beta hydrolase"/>
    <property type="match status" value="1"/>
</dbReference>
<dbReference type="GO" id="GO:0080030">
    <property type="term" value="F:methyl indole-3-acetate esterase activity"/>
    <property type="evidence" value="ECO:0007669"/>
    <property type="project" value="TreeGrafter"/>
</dbReference>
<dbReference type="FunFam" id="3.40.50.1820:FF:000051">
    <property type="entry name" value="(S)-hydroxynitrile lyase"/>
    <property type="match status" value="1"/>
</dbReference>
<dbReference type="AlphaFoldDB" id="A0AAD8WRP0"/>
<dbReference type="PANTHER" id="PTHR10992:SF1035">
    <property type="entry name" value="ESTERASE PIR7A-RELATED"/>
    <property type="match status" value="1"/>
</dbReference>
<name>A0AAD8WRP0_LOLMU</name>
<feature type="domain" description="AB hydrolase-1" evidence="1">
    <location>
        <begin position="11"/>
        <end position="253"/>
    </location>
</feature>
<dbReference type="GO" id="GO:0009696">
    <property type="term" value="P:salicylic acid metabolic process"/>
    <property type="evidence" value="ECO:0007669"/>
    <property type="project" value="TreeGrafter"/>
</dbReference>
<dbReference type="InterPro" id="IPR029058">
    <property type="entry name" value="AB_hydrolase_fold"/>
</dbReference>
<reference evidence="2" key="1">
    <citation type="submission" date="2023-07" db="EMBL/GenBank/DDBJ databases">
        <title>A chromosome-level genome assembly of Lolium multiflorum.</title>
        <authorList>
            <person name="Chen Y."/>
            <person name="Copetti D."/>
            <person name="Kolliker R."/>
            <person name="Studer B."/>
        </authorList>
    </citation>
    <scope>NUCLEOTIDE SEQUENCE</scope>
    <source>
        <strain evidence="2">02402/16</strain>
        <tissue evidence="2">Leaf</tissue>
    </source>
</reference>
<dbReference type="GO" id="GO:0080031">
    <property type="term" value="F:methyl salicylate esterase activity"/>
    <property type="evidence" value="ECO:0007669"/>
    <property type="project" value="TreeGrafter"/>
</dbReference>
<accession>A0AAD8WRP0</accession>
<comment type="caution">
    <text evidence="2">The sequence shown here is derived from an EMBL/GenBank/DDBJ whole genome shotgun (WGS) entry which is preliminary data.</text>
</comment>
<organism evidence="2 3">
    <name type="scientific">Lolium multiflorum</name>
    <name type="common">Italian ryegrass</name>
    <name type="synonym">Lolium perenne subsp. multiflorum</name>
    <dbReference type="NCBI Taxonomy" id="4521"/>
    <lineage>
        <taxon>Eukaryota</taxon>
        <taxon>Viridiplantae</taxon>
        <taxon>Streptophyta</taxon>
        <taxon>Embryophyta</taxon>
        <taxon>Tracheophyta</taxon>
        <taxon>Spermatophyta</taxon>
        <taxon>Magnoliopsida</taxon>
        <taxon>Liliopsida</taxon>
        <taxon>Poales</taxon>
        <taxon>Poaceae</taxon>
        <taxon>BOP clade</taxon>
        <taxon>Pooideae</taxon>
        <taxon>Poodae</taxon>
        <taxon>Poeae</taxon>
        <taxon>Poeae Chloroplast Group 2 (Poeae type)</taxon>
        <taxon>Loliodinae</taxon>
        <taxon>Loliinae</taxon>
        <taxon>Lolium</taxon>
    </lineage>
</organism>
<dbReference type="InterPro" id="IPR045889">
    <property type="entry name" value="MES/HNL"/>
</dbReference>
<dbReference type="EMBL" id="JAUUTY010000003">
    <property type="protein sequence ID" value="KAK1669550.1"/>
    <property type="molecule type" value="Genomic_DNA"/>
</dbReference>
<keyword evidence="3" id="KW-1185">Reference proteome</keyword>
<evidence type="ECO:0000313" key="2">
    <source>
        <dbReference type="EMBL" id="KAK1669550.1"/>
    </source>
</evidence>
<evidence type="ECO:0000259" key="1">
    <source>
        <dbReference type="Pfam" id="PF12697"/>
    </source>
</evidence>
<dbReference type="PANTHER" id="PTHR10992">
    <property type="entry name" value="METHYLESTERASE FAMILY MEMBER"/>
    <property type="match status" value="1"/>
</dbReference>
<evidence type="ECO:0000313" key="3">
    <source>
        <dbReference type="Proteomes" id="UP001231189"/>
    </source>
</evidence>
<dbReference type="InterPro" id="IPR000073">
    <property type="entry name" value="AB_hydrolase_1"/>
</dbReference>
<dbReference type="Pfam" id="PF12697">
    <property type="entry name" value="Abhydrolase_6"/>
    <property type="match status" value="1"/>
</dbReference>
<gene>
    <name evidence="2" type="ORF">QYE76_057709</name>
</gene>
<proteinExistence type="predicted"/>
<dbReference type="Proteomes" id="UP001231189">
    <property type="component" value="Unassembled WGS sequence"/>
</dbReference>
<dbReference type="GO" id="GO:0009694">
    <property type="term" value="P:jasmonic acid metabolic process"/>
    <property type="evidence" value="ECO:0007669"/>
    <property type="project" value="TreeGrafter"/>
</dbReference>
<sequence length="265" mass="28903">MEGGSSGKHFILVHGLCHGAWCWYKLVPMLRAVGHRVTALDLAASGAHPARMDEVASFEDYSRPLLDAVAGAGEDERLVLVGHSMGGLSVALATERFPRKVAAAVFLTAVMPCTGTRLGFTLEEILGRIKPDFFMDSKRVVLNTDQGPRAAVVLGPELLAAKLYERSSAEELALATMLMRVGRQFVDDPIMQDKTLLTEVNYGSVKKVFVVVKADSCMSEEMQRWMVDLSPGTKFEEIAGADHMAMCSRPKELCNVLLRIAGKYG</sequence>
<protein>
    <recommendedName>
        <fullName evidence="1">AB hydrolase-1 domain-containing protein</fullName>
    </recommendedName>
</protein>
<dbReference type="SUPFAM" id="SSF53474">
    <property type="entry name" value="alpha/beta-Hydrolases"/>
    <property type="match status" value="1"/>
</dbReference>
<dbReference type="GO" id="GO:0080032">
    <property type="term" value="F:methyl jasmonate esterase activity"/>
    <property type="evidence" value="ECO:0007669"/>
    <property type="project" value="TreeGrafter"/>
</dbReference>